<evidence type="ECO:0000256" key="7">
    <source>
        <dbReference type="ARBA" id="ARBA00022857"/>
    </source>
</evidence>
<dbReference type="InParanoid" id="A0A2S8SR60"/>
<keyword evidence="4" id="KW-0285">Flavoprotein</keyword>
<dbReference type="CDD" id="cd06199">
    <property type="entry name" value="SiR"/>
    <property type="match status" value="1"/>
</dbReference>
<dbReference type="PANTHER" id="PTHR19384:SF128">
    <property type="entry name" value="NADPH OXIDOREDUCTASE A"/>
    <property type="match status" value="1"/>
</dbReference>
<organism evidence="12 13">
    <name type="scientific">Abditibacterium utsteinense</name>
    <dbReference type="NCBI Taxonomy" id="1960156"/>
    <lineage>
        <taxon>Bacteria</taxon>
        <taxon>Pseudomonadati</taxon>
        <taxon>Abditibacteriota</taxon>
        <taxon>Abditibacteriia</taxon>
        <taxon>Abditibacteriales</taxon>
        <taxon>Abditibacteriaceae</taxon>
        <taxon>Abditibacterium</taxon>
    </lineage>
</organism>
<comment type="caution">
    <text evidence="12">The sequence shown here is derived from an EMBL/GenBank/DDBJ whole genome shotgun (WGS) entry which is preliminary data.</text>
</comment>
<dbReference type="PROSITE" id="PS51384">
    <property type="entry name" value="FAD_FR"/>
    <property type="match status" value="1"/>
</dbReference>
<dbReference type="SUPFAM" id="SSF52343">
    <property type="entry name" value="Ferredoxin reductase-like, C-terminal NADP-linked domain"/>
    <property type="match status" value="1"/>
</dbReference>
<keyword evidence="7" id="KW-0521">NADP</keyword>
<comment type="cofactor">
    <cofactor evidence="1">
        <name>FMN</name>
        <dbReference type="ChEBI" id="CHEBI:58210"/>
    </cofactor>
</comment>
<dbReference type="GO" id="GO:0005829">
    <property type="term" value="C:cytosol"/>
    <property type="evidence" value="ECO:0007669"/>
    <property type="project" value="TreeGrafter"/>
</dbReference>
<evidence type="ECO:0000256" key="3">
    <source>
        <dbReference type="ARBA" id="ARBA00012604"/>
    </source>
</evidence>
<evidence type="ECO:0000313" key="12">
    <source>
        <dbReference type="EMBL" id="PQV63301.1"/>
    </source>
</evidence>
<evidence type="ECO:0000259" key="11">
    <source>
        <dbReference type="PROSITE" id="PS51384"/>
    </source>
</evidence>
<dbReference type="SUPFAM" id="SSF63380">
    <property type="entry name" value="Riboflavin synthase domain-like"/>
    <property type="match status" value="1"/>
</dbReference>
<dbReference type="GO" id="GO:0010181">
    <property type="term" value="F:FMN binding"/>
    <property type="evidence" value="ECO:0007669"/>
    <property type="project" value="TreeGrafter"/>
</dbReference>
<dbReference type="FunCoup" id="A0A2S8SR60">
    <property type="interactions" value="45"/>
</dbReference>
<dbReference type="EMBL" id="NIGF01000013">
    <property type="protein sequence ID" value="PQV63301.1"/>
    <property type="molecule type" value="Genomic_DNA"/>
</dbReference>
<comment type="catalytic activity">
    <reaction evidence="10">
        <text>hydrogen sulfide + 3 NADP(+) + 3 H2O = sulfite + 3 NADPH + 4 H(+)</text>
        <dbReference type="Rhea" id="RHEA:13801"/>
        <dbReference type="ChEBI" id="CHEBI:15377"/>
        <dbReference type="ChEBI" id="CHEBI:15378"/>
        <dbReference type="ChEBI" id="CHEBI:17359"/>
        <dbReference type="ChEBI" id="CHEBI:29919"/>
        <dbReference type="ChEBI" id="CHEBI:57783"/>
        <dbReference type="ChEBI" id="CHEBI:58349"/>
        <dbReference type="EC" id="1.8.1.2"/>
    </reaction>
</comment>
<proteinExistence type="predicted"/>
<dbReference type="OrthoDB" id="9789468at2"/>
<dbReference type="FunFam" id="3.40.50.80:FF:000001">
    <property type="entry name" value="NADPH--cytochrome P450 reductase 1"/>
    <property type="match status" value="1"/>
</dbReference>
<evidence type="ECO:0000313" key="13">
    <source>
        <dbReference type="Proteomes" id="UP000237684"/>
    </source>
</evidence>
<dbReference type="InterPro" id="IPR017938">
    <property type="entry name" value="Riboflavin_synthase-like_b-brl"/>
</dbReference>
<dbReference type="Gene3D" id="1.20.990.10">
    <property type="entry name" value="NADPH-cytochrome p450 Reductase, Chain A, domain 3"/>
    <property type="match status" value="1"/>
</dbReference>
<name>A0A2S8SR60_9BACT</name>
<reference evidence="12 13" key="1">
    <citation type="journal article" date="2018" name="Syst. Appl. Microbiol.">
        <title>Abditibacterium utsteinense sp. nov., the first cultivated member of candidate phylum FBP, isolated from ice-free Antarctic soil samples.</title>
        <authorList>
            <person name="Tahon G."/>
            <person name="Tytgat B."/>
            <person name="Lebbe L."/>
            <person name="Carlier A."/>
            <person name="Willems A."/>
        </authorList>
    </citation>
    <scope>NUCLEOTIDE SEQUENCE [LARGE SCALE GENOMIC DNA]</scope>
    <source>
        <strain evidence="12 13">LMG 29911</strain>
    </source>
</reference>
<evidence type="ECO:0000256" key="4">
    <source>
        <dbReference type="ARBA" id="ARBA00022630"/>
    </source>
</evidence>
<keyword evidence="9" id="KW-0198">Cysteine biosynthesis</keyword>
<keyword evidence="13" id="KW-1185">Reference proteome</keyword>
<dbReference type="InterPro" id="IPR039261">
    <property type="entry name" value="FNR_nucleotide-bd"/>
</dbReference>
<gene>
    <name evidence="12" type="ORF">B1R32_11328</name>
</gene>
<evidence type="ECO:0000256" key="5">
    <source>
        <dbReference type="ARBA" id="ARBA00022643"/>
    </source>
</evidence>
<dbReference type="GO" id="GO:0019344">
    <property type="term" value="P:cysteine biosynthetic process"/>
    <property type="evidence" value="ECO:0007669"/>
    <property type="project" value="UniProtKB-KW"/>
</dbReference>
<dbReference type="InterPro" id="IPR001433">
    <property type="entry name" value="OxRdtase_FAD/NAD-bd"/>
</dbReference>
<evidence type="ECO:0000256" key="6">
    <source>
        <dbReference type="ARBA" id="ARBA00022827"/>
    </source>
</evidence>
<keyword evidence="5" id="KW-0288">FMN</keyword>
<evidence type="ECO:0000256" key="2">
    <source>
        <dbReference type="ARBA" id="ARBA00001974"/>
    </source>
</evidence>
<dbReference type="GO" id="GO:0004783">
    <property type="term" value="F:sulfite reductase (NADPH) activity"/>
    <property type="evidence" value="ECO:0007669"/>
    <property type="project" value="UniProtKB-EC"/>
</dbReference>
<dbReference type="AlphaFoldDB" id="A0A2S8SR60"/>
<sequence>MPLLPENAPFTPQQRAWLDGFLSAALGLEAPAFNGAAPVSNAAAPTPFAAPATSISPALNGASPSSAPIPQKIKEEPKAEPKLEIEPAKPAFIYNRDDPFPARVIHVRPLSGEDSEKDVRTVALDLTGSGLTYEAGDALGLYPENDHDLVEEILEVLGATGEEPVVTPESRIVPARIALSKGYDITRVGEELLQLLAGTAHDETEAATLRELAEEDARDWLIGRDVLDVLRHFPSMSAATSEVIAALMPLQPRLYSIASSQKAFPTQVHLTIGIVRYHANERARKGVASTFVAERVGLAPGQRVSVFVHPAPSFRLPENGQTPVIMVGPGTGIAPFRSFLQERRASGASGQNWLFFGDQRAHCDFLYRGELDEHLGDGSLSRLDTAFSRDQAEKIYVQTRMLENAAELWNWLEDGAHFYVCGDAKRMAKDVDNALHQIAREQGHLDEAGAKTFVQNLVKSKRYQRDVY</sequence>
<dbReference type="InterPro" id="IPR003097">
    <property type="entry name" value="CysJ-like_FAD-binding"/>
</dbReference>
<dbReference type="NCBIfam" id="NF004859">
    <property type="entry name" value="PRK06214.1"/>
    <property type="match status" value="1"/>
</dbReference>
<dbReference type="GO" id="GO:0050660">
    <property type="term" value="F:flavin adenine dinucleotide binding"/>
    <property type="evidence" value="ECO:0007669"/>
    <property type="project" value="TreeGrafter"/>
</dbReference>
<dbReference type="Pfam" id="PF00667">
    <property type="entry name" value="FAD_binding_1"/>
    <property type="match status" value="1"/>
</dbReference>
<dbReference type="PRINTS" id="PR00371">
    <property type="entry name" value="FPNCR"/>
</dbReference>
<keyword evidence="9" id="KW-0028">Amino-acid biosynthesis</keyword>
<accession>A0A2S8SR60</accession>
<dbReference type="InterPro" id="IPR017927">
    <property type="entry name" value="FAD-bd_FR_type"/>
</dbReference>
<dbReference type="Proteomes" id="UP000237684">
    <property type="component" value="Unassembled WGS sequence"/>
</dbReference>
<comment type="cofactor">
    <cofactor evidence="2">
        <name>FAD</name>
        <dbReference type="ChEBI" id="CHEBI:57692"/>
    </cofactor>
</comment>
<evidence type="ECO:0000256" key="10">
    <source>
        <dbReference type="ARBA" id="ARBA00052219"/>
    </source>
</evidence>
<keyword evidence="8" id="KW-0560">Oxidoreductase</keyword>
<dbReference type="InterPro" id="IPR001709">
    <property type="entry name" value="Flavoprot_Pyr_Nucl_cyt_Rdtase"/>
</dbReference>
<dbReference type="Gene3D" id="2.40.30.10">
    <property type="entry name" value="Translation factors"/>
    <property type="match status" value="1"/>
</dbReference>
<evidence type="ECO:0000256" key="1">
    <source>
        <dbReference type="ARBA" id="ARBA00001917"/>
    </source>
</evidence>
<protein>
    <recommendedName>
        <fullName evidence="3">assimilatory sulfite reductase (NADPH)</fullName>
        <ecNumber evidence="3">1.8.1.2</ecNumber>
    </recommendedName>
</protein>
<keyword evidence="6" id="KW-0274">FAD</keyword>
<dbReference type="RefSeq" id="WP_106380546.1">
    <property type="nucleotide sequence ID" value="NZ_NIGF01000013.1"/>
</dbReference>
<dbReference type="PANTHER" id="PTHR19384">
    <property type="entry name" value="NITRIC OXIDE SYNTHASE-RELATED"/>
    <property type="match status" value="1"/>
</dbReference>
<feature type="domain" description="FAD-binding FR-type" evidence="11">
    <location>
        <begin position="97"/>
        <end position="317"/>
    </location>
</feature>
<dbReference type="Gene3D" id="3.40.50.80">
    <property type="entry name" value="Nucleotide-binding domain of ferredoxin-NADP reductase (FNR) module"/>
    <property type="match status" value="1"/>
</dbReference>
<evidence type="ECO:0000256" key="9">
    <source>
        <dbReference type="ARBA" id="ARBA00023192"/>
    </source>
</evidence>
<dbReference type="Pfam" id="PF00175">
    <property type="entry name" value="NAD_binding_1"/>
    <property type="match status" value="1"/>
</dbReference>
<dbReference type="EC" id="1.8.1.2" evidence="3"/>
<evidence type="ECO:0000256" key="8">
    <source>
        <dbReference type="ARBA" id="ARBA00023002"/>
    </source>
</evidence>
<dbReference type="InterPro" id="IPR023173">
    <property type="entry name" value="NADPH_Cyt_P450_Rdtase_alpha"/>
</dbReference>